<name>A0A8H2LFI5_9FLAO</name>
<dbReference type="AlphaFoldDB" id="A0A8H2LFI5"/>
<dbReference type="EMBL" id="VSKM01000001">
    <property type="protein sequence ID" value="TYB80380.1"/>
    <property type="molecule type" value="Genomic_DNA"/>
</dbReference>
<protein>
    <submittedName>
        <fullName evidence="1">Na(+)-translocating NADH-quinone reductase subunit F</fullName>
    </submittedName>
</protein>
<sequence length="150" mass="16984">MKTPKRLEHAITKLYNAFHSGELHPDCCIQCAVGNICDNTDTWKLLTESHGSLKLSYLGTLNQNFGRKVFGYTPIELLNIEATFLKGCGYALPLTKTSYKPINPKDKNLQFNGLCLVVALLCKLDNMPNVMDFSKLFEMENNIPKHELQF</sequence>
<keyword evidence="2" id="KW-1185">Reference proteome</keyword>
<reference evidence="1 2" key="1">
    <citation type="submission" date="2019-08" db="EMBL/GenBank/DDBJ databases">
        <title>Genomes of Antarctic Bizionia species.</title>
        <authorList>
            <person name="Bowman J.P."/>
        </authorList>
    </citation>
    <scope>NUCLEOTIDE SEQUENCE [LARGE SCALE GENOMIC DNA]</scope>
    <source>
        <strain evidence="1 2">HFD</strain>
    </source>
</reference>
<organism evidence="1 2">
    <name type="scientific">Bizionia saleffrena</name>
    <dbReference type="NCBI Taxonomy" id="291189"/>
    <lineage>
        <taxon>Bacteria</taxon>
        <taxon>Pseudomonadati</taxon>
        <taxon>Bacteroidota</taxon>
        <taxon>Flavobacteriia</taxon>
        <taxon>Flavobacteriales</taxon>
        <taxon>Flavobacteriaceae</taxon>
        <taxon>Bizionia</taxon>
    </lineage>
</organism>
<proteinExistence type="predicted"/>
<gene>
    <name evidence="1" type="ORF">ES676_01565</name>
</gene>
<comment type="caution">
    <text evidence="1">The sequence shown here is derived from an EMBL/GenBank/DDBJ whole genome shotgun (WGS) entry which is preliminary data.</text>
</comment>
<evidence type="ECO:0000313" key="1">
    <source>
        <dbReference type="EMBL" id="TYB80380.1"/>
    </source>
</evidence>
<dbReference type="Proteomes" id="UP000323324">
    <property type="component" value="Unassembled WGS sequence"/>
</dbReference>
<dbReference type="RefSeq" id="WP_148368271.1">
    <property type="nucleotide sequence ID" value="NZ_VSKM01000001.1"/>
</dbReference>
<evidence type="ECO:0000313" key="2">
    <source>
        <dbReference type="Proteomes" id="UP000323324"/>
    </source>
</evidence>
<accession>A0A8H2LFI5</accession>